<reference evidence="1" key="2">
    <citation type="journal article" date="2015" name="Fish Shellfish Immunol.">
        <title>Early steps in the European eel (Anguilla anguilla)-Vibrio vulnificus interaction in the gills: Role of the RtxA13 toxin.</title>
        <authorList>
            <person name="Callol A."/>
            <person name="Pajuelo D."/>
            <person name="Ebbesson L."/>
            <person name="Teles M."/>
            <person name="MacKenzie S."/>
            <person name="Amaro C."/>
        </authorList>
    </citation>
    <scope>NUCLEOTIDE SEQUENCE</scope>
</reference>
<protein>
    <submittedName>
        <fullName evidence="1">Uncharacterized protein</fullName>
    </submittedName>
</protein>
<dbReference type="EMBL" id="GBXM01075120">
    <property type="protein sequence ID" value="JAH33457.1"/>
    <property type="molecule type" value="Transcribed_RNA"/>
</dbReference>
<proteinExistence type="predicted"/>
<sequence>MSFTIMVNCEGDKRIHFWLLLAQFSGWSRGGLTDFF</sequence>
<reference evidence="1" key="1">
    <citation type="submission" date="2014-11" db="EMBL/GenBank/DDBJ databases">
        <authorList>
            <person name="Amaro Gonzalez C."/>
        </authorList>
    </citation>
    <scope>NUCLEOTIDE SEQUENCE</scope>
</reference>
<dbReference type="AlphaFoldDB" id="A0A0E9RX46"/>
<organism evidence="1">
    <name type="scientific">Anguilla anguilla</name>
    <name type="common">European freshwater eel</name>
    <name type="synonym">Muraena anguilla</name>
    <dbReference type="NCBI Taxonomy" id="7936"/>
    <lineage>
        <taxon>Eukaryota</taxon>
        <taxon>Metazoa</taxon>
        <taxon>Chordata</taxon>
        <taxon>Craniata</taxon>
        <taxon>Vertebrata</taxon>
        <taxon>Euteleostomi</taxon>
        <taxon>Actinopterygii</taxon>
        <taxon>Neopterygii</taxon>
        <taxon>Teleostei</taxon>
        <taxon>Anguilliformes</taxon>
        <taxon>Anguillidae</taxon>
        <taxon>Anguilla</taxon>
    </lineage>
</organism>
<accession>A0A0E9RX46</accession>
<name>A0A0E9RX46_ANGAN</name>
<evidence type="ECO:0000313" key="1">
    <source>
        <dbReference type="EMBL" id="JAH33457.1"/>
    </source>
</evidence>